<comment type="caution">
    <text evidence="1">The sequence shown here is derived from an EMBL/GenBank/DDBJ whole genome shotgun (WGS) entry which is preliminary data.</text>
</comment>
<keyword evidence="2" id="KW-1185">Reference proteome</keyword>
<gene>
    <name evidence="1" type="ORF">BaRGS_00028079</name>
</gene>
<protein>
    <submittedName>
        <fullName evidence="1">Uncharacterized protein</fullName>
    </submittedName>
</protein>
<evidence type="ECO:0000313" key="1">
    <source>
        <dbReference type="EMBL" id="KAK7480711.1"/>
    </source>
</evidence>
<accession>A0ABD0K031</accession>
<reference evidence="1 2" key="1">
    <citation type="journal article" date="2023" name="Sci. Data">
        <title>Genome assembly of the Korean intertidal mud-creeper Batillaria attramentaria.</title>
        <authorList>
            <person name="Patra A.K."/>
            <person name="Ho P.T."/>
            <person name="Jun S."/>
            <person name="Lee S.J."/>
            <person name="Kim Y."/>
            <person name="Won Y.J."/>
        </authorList>
    </citation>
    <scope>NUCLEOTIDE SEQUENCE [LARGE SCALE GENOMIC DNA]</scope>
    <source>
        <strain evidence="1">Wonlab-2016</strain>
    </source>
</reference>
<evidence type="ECO:0000313" key="2">
    <source>
        <dbReference type="Proteomes" id="UP001519460"/>
    </source>
</evidence>
<dbReference type="Proteomes" id="UP001519460">
    <property type="component" value="Unassembled WGS sequence"/>
</dbReference>
<dbReference type="AlphaFoldDB" id="A0ABD0K031"/>
<proteinExistence type="predicted"/>
<name>A0ABD0K031_9CAEN</name>
<dbReference type="EMBL" id="JACVVK020000276">
    <property type="protein sequence ID" value="KAK7480711.1"/>
    <property type="molecule type" value="Genomic_DNA"/>
</dbReference>
<organism evidence="1 2">
    <name type="scientific">Batillaria attramentaria</name>
    <dbReference type="NCBI Taxonomy" id="370345"/>
    <lineage>
        <taxon>Eukaryota</taxon>
        <taxon>Metazoa</taxon>
        <taxon>Spiralia</taxon>
        <taxon>Lophotrochozoa</taxon>
        <taxon>Mollusca</taxon>
        <taxon>Gastropoda</taxon>
        <taxon>Caenogastropoda</taxon>
        <taxon>Sorbeoconcha</taxon>
        <taxon>Cerithioidea</taxon>
        <taxon>Batillariidae</taxon>
        <taxon>Batillaria</taxon>
    </lineage>
</organism>
<sequence length="82" mass="9110">MCRSAVHVAENYITVAEHAHSHVVTASGALDGIWTNEQSARFCLGRKGYNSLHGELLARMFPSLGNQQPWVRNDDSTESRNI</sequence>